<dbReference type="Gene3D" id="3.30.559.30">
    <property type="entry name" value="Nonribosomal peptide synthetase, condensation domain"/>
    <property type="match status" value="1"/>
</dbReference>
<dbReference type="EMBL" id="ML978155">
    <property type="protein sequence ID" value="KAF2036060.1"/>
    <property type="molecule type" value="Genomic_DNA"/>
</dbReference>
<organism evidence="1 2">
    <name type="scientific">Setomelanomma holmii</name>
    <dbReference type="NCBI Taxonomy" id="210430"/>
    <lineage>
        <taxon>Eukaryota</taxon>
        <taxon>Fungi</taxon>
        <taxon>Dikarya</taxon>
        <taxon>Ascomycota</taxon>
        <taxon>Pezizomycotina</taxon>
        <taxon>Dothideomycetes</taxon>
        <taxon>Pleosporomycetidae</taxon>
        <taxon>Pleosporales</taxon>
        <taxon>Pleosporineae</taxon>
        <taxon>Phaeosphaeriaceae</taxon>
        <taxon>Setomelanomma</taxon>
    </lineage>
</organism>
<dbReference type="Proteomes" id="UP000799777">
    <property type="component" value="Unassembled WGS sequence"/>
</dbReference>
<dbReference type="InterPro" id="IPR023213">
    <property type="entry name" value="CAT-like_dom_sf"/>
</dbReference>
<name>A0A9P4LSY3_9PLEO</name>
<keyword evidence="2" id="KW-1185">Reference proteome</keyword>
<evidence type="ECO:0000313" key="2">
    <source>
        <dbReference type="Proteomes" id="UP000799777"/>
    </source>
</evidence>
<protein>
    <submittedName>
        <fullName evidence="1">Uncharacterized protein</fullName>
    </submittedName>
</protein>
<proteinExistence type="predicted"/>
<reference evidence="1" key="1">
    <citation type="journal article" date="2020" name="Stud. Mycol.">
        <title>101 Dothideomycetes genomes: a test case for predicting lifestyles and emergence of pathogens.</title>
        <authorList>
            <person name="Haridas S."/>
            <person name="Albert R."/>
            <person name="Binder M."/>
            <person name="Bloem J."/>
            <person name="Labutti K."/>
            <person name="Salamov A."/>
            <person name="Andreopoulos B."/>
            <person name="Baker S."/>
            <person name="Barry K."/>
            <person name="Bills G."/>
            <person name="Bluhm B."/>
            <person name="Cannon C."/>
            <person name="Castanera R."/>
            <person name="Culley D."/>
            <person name="Daum C."/>
            <person name="Ezra D."/>
            <person name="Gonzalez J."/>
            <person name="Henrissat B."/>
            <person name="Kuo A."/>
            <person name="Liang C."/>
            <person name="Lipzen A."/>
            <person name="Lutzoni F."/>
            <person name="Magnuson J."/>
            <person name="Mondo S."/>
            <person name="Nolan M."/>
            <person name="Ohm R."/>
            <person name="Pangilinan J."/>
            <person name="Park H.-J."/>
            <person name="Ramirez L."/>
            <person name="Alfaro M."/>
            <person name="Sun H."/>
            <person name="Tritt A."/>
            <person name="Yoshinaga Y."/>
            <person name="Zwiers L.-H."/>
            <person name="Turgeon B."/>
            <person name="Goodwin S."/>
            <person name="Spatafora J."/>
            <person name="Crous P."/>
            <person name="Grigoriev I."/>
        </authorList>
    </citation>
    <scope>NUCLEOTIDE SEQUENCE</scope>
    <source>
        <strain evidence="1">CBS 110217</strain>
    </source>
</reference>
<dbReference type="PANTHER" id="PTHR42034:SF1">
    <property type="entry name" value="CONDENSATION DOMAIN-CONTAINING PROTEIN"/>
    <property type="match status" value="1"/>
</dbReference>
<sequence>MATSCYPYLDWRESTPGHWGREIDEAERFYTDMAKTYEGSGRIFFAITGFVSLSIDVTQDSSLEETGKMVEDALRQAWLRLRFEHPTIASYVEYNLGRGKWVRSYRAFLPDGFEAQIDEWLSATSISINPGTSGLQWCNLDPPAPKFPSLFIVTPPSLGEDANTVRRDLVIRSPHDTMDGMGTLQLLNALLSHASLAFQIPEAWRPPPPNIECQLLSPPLRIAAAIPPILTIQRQHRLQAIINRKTSLRNDVEILSLPSKKGPMVPGKHQRIAHELSVPDTARLIGACRKLGATITHVYHTAVACSMQDLQERSQESRLTRYLSYALINERPRCMTPYNTPAHAAAVYHSVSGESLVLGLAIPSATEDTQSTLVEQVRTFYTKVRNDPDHLALVPSFFTDPISAPNETPVPPPNDSPSVSMSSFRVLDKIVQPRHGPFKIDKPWVTGEELGRGWACF</sequence>
<comment type="caution">
    <text evidence="1">The sequence shown here is derived from an EMBL/GenBank/DDBJ whole genome shotgun (WGS) entry which is preliminary data.</text>
</comment>
<evidence type="ECO:0000313" key="1">
    <source>
        <dbReference type="EMBL" id="KAF2036060.1"/>
    </source>
</evidence>
<dbReference type="AlphaFoldDB" id="A0A9P4LSY3"/>
<accession>A0A9P4LSY3</accession>
<dbReference type="PANTHER" id="PTHR42034">
    <property type="entry name" value="CHROMOSOME 7, WHOLE GENOME SHOTGUN SEQUENCE-RELATED"/>
    <property type="match status" value="1"/>
</dbReference>
<dbReference type="Gene3D" id="3.30.559.10">
    <property type="entry name" value="Chloramphenicol acetyltransferase-like domain"/>
    <property type="match status" value="1"/>
</dbReference>
<gene>
    <name evidence="1" type="ORF">EK21DRAFT_96053</name>
</gene>
<dbReference type="OrthoDB" id="2548233at2759"/>